<dbReference type="FunFam" id="1.50.40.10:FF:000053">
    <property type="entry name" value="Mitochondrial DNA replication protein"/>
    <property type="match status" value="1"/>
</dbReference>
<dbReference type="InterPro" id="IPR023395">
    <property type="entry name" value="MCP_dom_sf"/>
</dbReference>
<dbReference type="GeneID" id="26254290"/>
<gene>
    <name evidence="8" type="ORF">COCVIDRAFT_29300</name>
</gene>
<dbReference type="PANTHER" id="PTHR46982:SF1">
    <property type="entry name" value="CITRATE_OXOGLUTARATE CARRIER PROTEIN"/>
    <property type="match status" value="1"/>
</dbReference>
<evidence type="ECO:0000256" key="3">
    <source>
        <dbReference type="ARBA" id="ARBA00022792"/>
    </source>
</evidence>
<keyword evidence="3" id="KW-0999">Mitochondrion inner membrane</keyword>
<dbReference type="GO" id="GO:0015742">
    <property type="term" value="P:alpha-ketoglutarate transport"/>
    <property type="evidence" value="ECO:0007669"/>
    <property type="project" value="TreeGrafter"/>
</dbReference>
<evidence type="ECO:0000313" key="9">
    <source>
        <dbReference type="Proteomes" id="UP000054337"/>
    </source>
</evidence>
<dbReference type="InterPro" id="IPR014839">
    <property type="entry name" value="Crt10"/>
</dbReference>
<reference evidence="8 9" key="1">
    <citation type="journal article" date="2013" name="PLoS Genet.">
        <title>Comparative genome structure, secondary metabolite, and effector coding capacity across Cochliobolus pathogens.</title>
        <authorList>
            <person name="Condon B.J."/>
            <person name="Leng Y."/>
            <person name="Wu D."/>
            <person name="Bushley K.E."/>
            <person name="Ohm R.A."/>
            <person name="Otillar R."/>
            <person name="Martin J."/>
            <person name="Schackwitz W."/>
            <person name="Grimwood J."/>
            <person name="MohdZainudin N."/>
            <person name="Xue C."/>
            <person name="Wang R."/>
            <person name="Manning V.A."/>
            <person name="Dhillon B."/>
            <person name="Tu Z.J."/>
            <person name="Steffenson B.J."/>
            <person name="Salamov A."/>
            <person name="Sun H."/>
            <person name="Lowry S."/>
            <person name="LaButti K."/>
            <person name="Han J."/>
            <person name="Copeland A."/>
            <person name="Lindquist E."/>
            <person name="Barry K."/>
            <person name="Schmutz J."/>
            <person name="Baker S.E."/>
            <person name="Ciuffetti L.M."/>
            <person name="Grigoriev I.V."/>
            <person name="Zhong S."/>
            <person name="Turgeon B.G."/>
        </authorList>
    </citation>
    <scope>NUCLEOTIDE SEQUENCE [LARGE SCALE GENOMIC DNA]</scope>
    <source>
        <strain evidence="8 9">FI3</strain>
    </source>
</reference>
<feature type="repeat" description="Solcar" evidence="6">
    <location>
        <begin position="23"/>
        <end position="104"/>
    </location>
</feature>
<dbReference type="EMBL" id="KI968776">
    <property type="protein sequence ID" value="EUN23956.1"/>
    <property type="molecule type" value="Genomic_DNA"/>
</dbReference>
<evidence type="ECO:0000256" key="7">
    <source>
        <dbReference type="SAM" id="MobiDB-lite"/>
    </source>
</evidence>
<dbReference type="GO" id="GO:0006843">
    <property type="term" value="P:mitochondrial citrate transmembrane transport"/>
    <property type="evidence" value="ECO:0007669"/>
    <property type="project" value="TreeGrafter"/>
</dbReference>
<keyword evidence="9" id="KW-1185">Reference proteome</keyword>
<evidence type="ECO:0000256" key="6">
    <source>
        <dbReference type="PROSITE-ProRule" id="PRU00282"/>
    </source>
</evidence>
<dbReference type="FunFam" id="1.50.40.10:FF:000085">
    <property type="entry name" value="Tricarboxylate carrier, putative"/>
    <property type="match status" value="1"/>
</dbReference>
<dbReference type="GO" id="GO:0005371">
    <property type="term" value="F:tricarboxylate secondary active transmembrane transporter activity"/>
    <property type="evidence" value="ECO:0007669"/>
    <property type="project" value="TreeGrafter"/>
</dbReference>
<feature type="region of interest" description="Disordered" evidence="7">
    <location>
        <begin position="646"/>
        <end position="672"/>
    </location>
</feature>
<feature type="repeat" description="Solcar" evidence="6">
    <location>
        <begin position="119"/>
        <end position="203"/>
    </location>
</feature>
<keyword evidence="5 6" id="KW-0472">Membrane</keyword>
<evidence type="ECO:0000256" key="2">
    <source>
        <dbReference type="ARBA" id="ARBA00022692"/>
    </source>
</evidence>
<name>W7E731_BIPV3</name>
<dbReference type="PANTHER" id="PTHR46982">
    <property type="entry name" value="CITRATE/OXOGLUTARATE CARRIER PROTEIN"/>
    <property type="match status" value="1"/>
</dbReference>
<dbReference type="AlphaFoldDB" id="W7E731"/>
<feature type="region of interest" description="Disordered" evidence="7">
    <location>
        <begin position="484"/>
        <end position="505"/>
    </location>
</feature>
<dbReference type="GO" id="GO:0005739">
    <property type="term" value="C:mitochondrion"/>
    <property type="evidence" value="ECO:0007669"/>
    <property type="project" value="TreeGrafter"/>
</dbReference>
<keyword evidence="4" id="KW-1133">Transmembrane helix</keyword>
<dbReference type="Pfam" id="PF00153">
    <property type="entry name" value="Mito_carr"/>
    <property type="match status" value="3"/>
</dbReference>
<feature type="compositionally biased region" description="Acidic residues" evidence="7">
    <location>
        <begin position="652"/>
        <end position="667"/>
    </location>
</feature>
<dbReference type="SUPFAM" id="SSF103506">
    <property type="entry name" value="Mitochondrial carrier"/>
    <property type="match status" value="1"/>
</dbReference>
<accession>W7E731</accession>
<organism evidence="8 9">
    <name type="scientific">Bipolaris victoriae (strain FI3)</name>
    <name type="common">Victoria blight of oats agent</name>
    <name type="synonym">Cochliobolus victoriae</name>
    <dbReference type="NCBI Taxonomy" id="930091"/>
    <lineage>
        <taxon>Eukaryota</taxon>
        <taxon>Fungi</taxon>
        <taxon>Dikarya</taxon>
        <taxon>Ascomycota</taxon>
        <taxon>Pezizomycotina</taxon>
        <taxon>Dothideomycetes</taxon>
        <taxon>Pleosporomycetidae</taxon>
        <taxon>Pleosporales</taxon>
        <taxon>Pleosporineae</taxon>
        <taxon>Pleosporaceae</taxon>
        <taxon>Bipolaris</taxon>
    </lineage>
</organism>
<dbReference type="GO" id="GO:0016020">
    <property type="term" value="C:membrane"/>
    <property type="evidence" value="ECO:0007669"/>
    <property type="project" value="UniProtKB-SubCell"/>
</dbReference>
<evidence type="ECO:0000256" key="4">
    <source>
        <dbReference type="ARBA" id="ARBA00022989"/>
    </source>
</evidence>
<dbReference type="InterPro" id="IPR018108">
    <property type="entry name" value="MCP_transmembrane"/>
</dbReference>
<evidence type="ECO:0000256" key="5">
    <source>
        <dbReference type="ARBA" id="ARBA00023136"/>
    </source>
</evidence>
<comment type="subcellular location">
    <subcellularLocation>
        <location evidence="1">Membrane</location>
        <topology evidence="1">Multi-pass membrane protein</topology>
    </subcellularLocation>
</comment>
<dbReference type="RefSeq" id="XP_014553530.1">
    <property type="nucleotide sequence ID" value="XM_014698044.1"/>
</dbReference>
<keyword evidence="3" id="KW-0496">Mitochondrion</keyword>
<dbReference type="HOGENOM" id="CLU_329319_0_0_1"/>
<dbReference type="Gene3D" id="1.50.40.10">
    <property type="entry name" value="Mitochondrial carrier domain"/>
    <property type="match status" value="2"/>
</dbReference>
<feature type="repeat" description="Solcar" evidence="6">
    <location>
        <begin position="216"/>
        <end position="304"/>
    </location>
</feature>
<dbReference type="Pfam" id="PF08728">
    <property type="entry name" value="CRT10"/>
    <property type="match status" value="1"/>
</dbReference>
<dbReference type="Proteomes" id="UP000054337">
    <property type="component" value="Unassembled WGS sequence"/>
</dbReference>
<keyword evidence="2 6" id="KW-0812">Transmembrane</keyword>
<dbReference type="PROSITE" id="PS50920">
    <property type="entry name" value="SOLCAR"/>
    <property type="match status" value="3"/>
</dbReference>
<proteinExistence type="predicted"/>
<dbReference type="InterPro" id="IPR053017">
    <property type="entry name" value="Mito_Cit/Oxoglu_Carrier"/>
</dbReference>
<protein>
    <submittedName>
        <fullName evidence="8">Uncharacterized protein</fullName>
    </submittedName>
</protein>
<evidence type="ECO:0000313" key="8">
    <source>
        <dbReference type="EMBL" id="EUN23956.1"/>
    </source>
</evidence>
<dbReference type="OrthoDB" id="10253709at2759"/>
<evidence type="ECO:0000256" key="1">
    <source>
        <dbReference type="ARBA" id="ARBA00004141"/>
    </source>
</evidence>
<sequence length="931" mass="102374">MSSKPITGTPGVASAAPKLEKKPVKFSNLLLGAGLNIVTTLGQPLEVVKTTMAANRSEGFSGAIRRIWARGGVLGFYQGLIPWAWIEASTKGAVLLFVASEAEYYAKSFGAPDFVAGISGGMTGGLAQAYATMGFCTCMKTVEITKHKVAATGAKPPGTLETFMQIWRTEGIRGINRGVNAVAVRQVTNWGSRFGLSRVAETGIRKVTHKEHGEKLSVIEKITASALGGGLSAWNQPIEVIRVELQSKTVDPNRPKNLNVASAFKYIYSNNGIKGLYRGVTPRIGLGVWQTVCMVALGDVAKEAVEKLTGDKFELDTPSPFLCAWRCDLTAFSQRHNLYFLAATDTLHVYQPGFPDQSLTKEPGLVLHPPKTGHRGQGIDPWEPHSINRVLVEYLGNEEVLLITCDDGDVIGYRTEVIYRALQRRTDQGESASEDGVHIFFHRNVGASAWGLAVHREARIIAISANTYKITIVAYALADQAEEPANSENSDNDTSESSKSASRSPFCRQNETIFHLSTTNNLPSLSFYGSSGRWLLSSCIDGKTILWDLHTRKEAANYQMGWCRSAENLDSTPRYESRGFMCNCPAASSVLHGAWGTIALDTTSAYYLPPAEEDELKIKNEPKSFRDATAQKKKFTVASLNACIPPYMEPSGSEDEQSDLDDEDTDSMEGQTQGVQPLGYVQGSLAPAQVQAIQTMIQAHQNPQDVPDLIFNMIAPARTLFSYEPALKPYCAIEYSESAKYLAEGEDLDKPFLILTKEEIFLVQRPFVTDTKDIISQVTSMQRPLHPGERIPSLASQDRHCYFSQIPELGVFIVASPIGRAAIFSLYRTMDEDSAHRRYGFKLEYLLPFKQENENQIAGAPIGRMIGVAVSPVQGMFDGQGDADGTTDQEQGVHQPRRWRILMYYMDHTVLSFELSKPRGSESPDLEELVV</sequence>